<gene>
    <name evidence="2" type="ORF">CCMP2556_LOCUS37616</name>
</gene>
<dbReference type="EMBL" id="CAXAMN010023262">
    <property type="protein sequence ID" value="CAK9076344.1"/>
    <property type="molecule type" value="Genomic_DNA"/>
</dbReference>
<feature type="compositionally biased region" description="Basic residues" evidence="1">
    <location>
        <begin position="109"/>
        <end position="123"/>
    </location>
</feature>
<name>A0ABP0PN77_9DINO</name>
<sequence>MELPWPEPGNATFASWRRIAPGVLPPSFLPASSNVTCAPAGRGPNGSWTAWGTAATGMRPGDAATMMGPGSMPMGTPFPGSQGQMGMGQMGMGQGWSGNPYQYPSHGFKGGKGKGKAKGKGKGKSFSFSDDPRRQIWAAQRQAQQRDRAAINQAQRSAQQRFEKDLLDRVQGKWTDEEDPSISYHVEGSICSVSGGPGAPRTFRNRLSVYGGELCWDAKRFWHNLNFNALPALGEEVERVEWNPGPGSPPTKQIIWLRSDDVEAADAEDAGDDGPDAGDDGADAGAEG</sequence>
<evidence type="ECO:0000256" key="1">
    <source>
        <dbReference type="SAM" id="MobiDB-lite"/>
    </source>
</evidence>
<reference evidence="2 3" key="1">
    <citation type="submission" date="2024-02" db="EMBL/GenBank/DDBJ databases">
        <authorList>
            <person name="Chen Y."/>
            <person name="Shah S."/>
            <person name="Dougan E. K."/>
            <person name="Thang M."/>
            <person name="Chan C."/>
        </authorList>
    </citation>
    <scope>NUCLEOTIDE SEQUENCE [LARGE SCALE GENOMIC DNA]</scope>
</reference>
<feature type="region of interest" description="Disordered" evidence="1">
    <location>
        <begin position="109"/>
        <end position="129"/>
    </location>
</feature>
<dbReference type="Proteomes" id="UP001642484">
    <property type="component" value="Unassembled WGS sequence"/>
</dbReference>
<keyword evidence="3" id="KW-1185">Reference proteome</keyword>
<feature type="compositionally biased region" description="Acidic residues" evidence="1">
    <location>
        <begin position="262"/>
        <end position="282"/>
    </location>
</feature>
<comment type="caution">
    <text evidence="2">The sequence shown here is derived from an EMBL/GenBank/DDBJ whole genome shotgun (WGS) entry which is preliminary data.</text>
</comment>
<feature type="region of interest" description="Disordered" evidence="1">
    <location>
        <begin position="241"/>
        <end position="288"/>
    </location>
</feature>
<protein>
    <submittedName>
        <fullName evidence="2">Uncharacterized protein</fullName>
    </submittedName>
</protein>
<evidence type="ECO:0000313" key="3">
    <source>
        <dbReference type="Proteomes" id="UP001642484"/>
    </source>
</evidence>
<accession>A0ABP0PN77</accession>
<evidence type="ECO:0000313" key="2">
    <source>
        <dbReference type="EMBL" id="CAK9076344.1"/>
    </source>
</evidence>
<proteinExistence type="predicted"/>
<organism evidence="2 3">
    <name type="scientific">Durusdinium trenchii</name>
    <dbReference type="NCBI Taxonomy" id="1381693"/>
    <lineage>
        <taxon>Eukaryota</taxon>
        <taxon>Sar</taxon>
        <taxon>Alveolata</taxon>
        <taxon>Dinophyceae</taxon>
        <taxon>Suessiales</taxon>
        <taxon>Symbiodiniaceae</taxon>
        <taxon>Durusdinium</taxon>
    </lineage>
</organism>